<evidence type="ECO:0000256" key="4">
    <source>
        <dbReference type="ARBA" id="ARBA00022475"/>
    </source>
</evidence>
<dbReference type="GO" id="GO:0015297">
    <property type="term" value="F:antiporter activity"/>
    <property type="evidence" value="ECO:0007669"/>
    <property type="project" value="UniProtKB-KW"/>
</dbReference>
<evidence type="ECO:0000256" key="3">
    <source>
        <dbReference type="ARBA" id="ARBA00022449"/>
    </source>
</evidence>
<feature type="transmembrane region" description="Helical" evidence="9">
    <location>
        <begin position="334"/>
        <end position="354"/>
    </location>
</feature>
<keyword evidence="14" id="KW-1185">Reference proteome</keyword>
<dbReference type="EMBL" id="QUMU01000005">
    <property type="protein sequence ID" value="REG31998.1"/>
    <property type="molecule type" value="Genomic_DNA"/>
</dbReference>
<evidence type="ECO:0000256" key="2">
    <source>
        <dbReference type="ARBA" id="ARBA00022448"/>
    </source>
</evidence>
<feature type="transmembrane region" description="Helical" evidence="9">
    <location>
        <begin position="312"/>
        <end position="328"/>
    </location>
</feature>
<feature type="transmembrane region" description="Helical" evidence="9">
    <location>
        <begin position="89"/>
        <end position="113"/>
    </location>
</feature>
<feature type="domain" description="Cation/H+ exchanger transmembrane" evidence="10">
    <location>
        <begin position="17"/>
        <end position="268"/>
    </location>
</feature>
<dbReference type="AlphaFoldDB" id="A0AAC8QFV6"/>
<keyword evidence="3" id="KW-0050">Antiport</keyword>
<protein>
    <submittedName>
        <fullName evidence="11">Sodium/hydrogen exchanger</fullName>
    </submittedName>
    <submittedName>
        <fullName evidence="12">Sodium/proton antiporter (CPA1 family)</fullName>
    </submittedName>
</protein>
<dbReference type="InterPro" id="IPR006153">
    <property type="entry name" value="Cation/H_exchanger_TM"/>
</dbReference>
<evidence type="ECO:0000259" key="10">
    <source>
        <dbReference type="Pfam" id="PF00999"/>
    </source>
</evidence>
<dbReference type="KEGG" id="age:AA314_08324"/>
<feature type="transmembrane region" description="Helical" evidence="9">
    <location>
        <begin position="30"/>
        <end position="47"/>
    </location>
</feature>
<evidence type="ECO:0000256" key="5">
    <source>
        <dbReference type="ARBA" id="ARBA00022692"/>
    </source>
</evidence>
<keyword evidence="4" id="KW-1003">Cell membrane</keyword>
<dbReference type="Gene3D" id="1.20.1530.20">
    <property type="match status" value="1"/>
</dbReference>
<comment type="subcellular location">
    <subcellularLocation>
        <location evidence="1">Cell membrane</location>
        <topology evidence="1">Multi-pass membrane protein</topology>
    </subcellularLocation>
</comment>
<feature type="transmembrane region" description="Helical" evidence="9">
    <location>
        <begin position="163"/>
        <end position="180"/>
    </location>
</feature>
<evidence type="ECO:0000256" key="8">
    <source>
        <dbReference type="ARBA" id="ARBA00023136"/>
    </source>
</evidence>
<feature type="transmembrane region" description="Helical" evidence="9">
    <location>
        <begin position="397"/>
        <end position="420"/>
    </location>
</feature>
<feature type="transmembrane region" description="Helical" evidence="9">
    <location>
        <begin position="235"/>
        <end position="261"/>
    </location>
</feature>
<evidence type="ECO:0000256" key="1">
    <source>
        <dbReference type="ARBA" id="ARBA00004651"/>
    </source>
</evidence>
<dbReference type="Pfam" id="PF00999">
    <property type="entry name" value="Na_H_Exchanger"/>
    <property type="match status" value="2"/>
</dbReference>
<dbReference type="PANTHER" id="PTHR32507">
    <property type="entry name" value="NA(+)/H(+) ANTIPORTER 1"/>
    <property type="match status" value="1"/>
</dbReference>
<evidence type="ECO:0000256" key="7">
    <source>
        <dbReference type="ARBA" id="ARBA00023065"/>
    </source>
</evidence>
<proteinExistence type="predicted"/>
<name>A0AAC8QFV6_9BACT</name>
<dbReference type="PANTHER" id="PTHR32507:SF8">
    <property type="entry name" value="CNH1P"/>
    <property type="match status" value="1"/>
</dbReference>
<evidence type="ECO:0000313" key="12">
    <source>
        <dbReference type="EMBL" id="REG31998.1"/>
    </source>
</evidence>
<evidence type="ECO:0000256" key="9">
    <source>
        <dbReference type="SAM" id="Phobius"/>
    </source>
</evidence>
<gene>
    <name evidence="11" type="ORF">AA314_08324</name>
    <name evidence="12" type="ORF">ATI61_105325</name>
</gene>
<reference evidence="11 13" key="1">
    <citation type="submission" date="2015-05" db="EMBL/GenBank/DDBJ databases">
        <title>Genome assembly of Archangium gephyra DSM 2261.</title>
        <authorList>
            <person name="Sharma G."/>
            <person name="Subramanian S."/>
        </authorList>
    </citation>
    <scope>NUCLEOTIDE SEQUENCE [LARGE SCALE GENOMIC DNA]</scope>
    <source>
        <strain evidence="11 13">DSM 2261</strain>
    </source>
</reference>
<reference evidence="12 14" key="2">
    <citation type="submission" date="2018-08" db="EMBL/GenBank/DDBJ databases">
        <title>Genomic Encyclopedia of Archaeal and Bacterial Type Strains, Phase II (KMG-II): from individual species to whole genera.</title>
        <authorList>
            <person name="Goeker M."/>
        </authorList>
    </citation>
    <scope>NUCLEOTIDE SEQUENCE [LARGE SCALE GENOMIC DNA]</scope>
    <source>
        <strain evidence="12 14">DSM 2261</strain>
    </source>
</reference>
<keyword evidence="6 9" id="KW-1133">Transmembrane helix</keyword>
<dbReference type="GO" id="GO:0005886">
    <property type="term" value="C:plasma membrane"/>
    <property type="evidence" value="ECO:0007669"/>
    <property type="project" value="UniProtKB-SubCell"/>
</dbReference>
<keyword evidence="5 9" id="KW-0812">Transmembrane</keyword>
<dbReference type="Proteomes" id="UP000035579">
    <property type="component" value="Chromosome"/>
</dbReference>
<feature type="transmembrane region" description="Helical" evidence="9">
    <location>
        <begin position="192"/>
        <end position="215"/>
    </location>
</feature>
<keyword evidence="2" id="KW-0813">Transport</keyword>
<dbReference type="InterPro" id="IPR038770">
    <property type="entry name" value="Na+/solute_symporter_sf"/>
</dbReference>
<dbReference type="RefSeq" id="WP_047859920.1">
    <property type="nucleotide sequence ID" value="NZ_CP011509.1"/>
</dbReference>
<keyword evidence="7" id="KW-0406">Ion transport</keyword>
<organism evidence="11 13">
    <name type="scientific">Archangium gephyra</name>
    <dbReference type="NCBI Taxonomy" id="48"/>
    <lineage>
        <taxon>Bacteria</taxon>
        <taxon>Pseudomonadati</taxon>
        <taxon>Myxococcota</taxon>
        <taxon>Myxococcia</taxon>
        <taxon>Myxococcales</taxon>
        <taxon>Cystobacterineae</taxon>
        <taxon>Archangiaceae</taxon>
        <taxon>Archangium</taxon>
    </lineage>
</organism>
<keyword evidence="8 9" id="KW-0472">Membrane</keyword>
<dbReference type="EMBL" id="CP011509">
    <property type="protein sequence ID" value="AKJ06698.1"/>
    <property type="molecule type" value="Genomic_DNA"/>
</dbReference>
<accession>A0AAC8QFV6</accession>
<dbReference type="GO" id="GO:1902600">
    <property type="term" value="P:proton transmembrane transport"/>
    <property type="evidence" value="ECO:0007669"/>
    <property type="project" value="InterPro"/>
</dbReference>
<sequence>MQMTVWFIVAGALLVGMSLGGSVLKRLPLSTSLLYLVVGFVLGRVGLGRLDAYAQAALLERLTEVGVLISLFTAGLKLRAPFKDPQWRIAVRLAFLAMALTVGLVTAVGVGWLGLPLGAAVLLGAVLAPTDPVLASDVQMVHPLQRDALRFGLTGEAGFNDGTAFPFVMLGLGLLGLHPLGEGLWRWVVVDVLWAVVAGLGVGTLLGGAVGRLVLYLRRTHREAVGLDDFLALGLISLSYGLALLVHAYGFLAVFAAGLALRRIEKRSNAGKPPEEVLAHARASPDAATDPEHAPAYMANAVLDFNEQLERLGEVSLVLVLGILLAGLKLPSEALWFTPLLFLVIRPAVVLVTLAGTRTSRSQRWLMSWFGIRGIGSLYYLFYALGHGLDESLAHRLVPFVLTVVAISIVVHGISVTPLMQRYERRQAQKEAKA</sequence>
<evidence type="ECO:0000313" key="11">
    <source>
        <dbReference type="EMBL" id="AKJ06698.1"/>
    </source>
</evidence>
<evidence type="ECO:0000313" key="14">
    <source>
        <dbReference type="Proteomes" id="UP000256345"/>
    </source>
</evidence>
<feature type="transmembrane region" description="Helical" evidence="9">
    <location>
        <begin position="366"/>
        <end position="385"/>
    </location>
</feature>
<evidence type="ECO:0000313" key="13">
    <source>
        <dbReference type="Proteomes" id="UP000035579"/>
    </source>
</evidence>
<evidence type="ECO:0000256" key="6">
    <source>
        <dbReference type="ARBA" id="ARBA00022989"/>
    </source>
</evidence>
<feature type="domain" description="Cation/H+ exchanger transmembrane" evidence="10">
    <location>
        <begin position="307"/>
        <end position="421"/>
    </location>
</feature>
<dbReference type="Proteomes" id="UP000256345">
    <property type="component" value="Unassembled WGS sequence"/>
</dbReference>